<dbReference type="EMBL" id="NNAY01000076">
    <property type="protein sequence ID" value="OXU31204.1"/>
    <property type="molecule type" value="Genomic_DNA"/>
</dbReference>
<evidence type="ECO:0000313" key="1">
    <source>
        <dbReference type="EMBL" id="OXU31204.1"/>
    </source>
</evidence>
<dbReference type="Proteomes" id="UP000215335">
    <property type="component" value="Unassembled WGS sequence"/>
</dbReference>
<evidence type="ECO:0000313" key="2">
    <source>
        <dbReference type="Proteomes" id="UP000215335"/>
    </source>
</evidence>
<gene>
    <name evidence="1" type="ORF">TSAR_007778</name>
</gene>
<name>A0A232FKE6_9HYME</name>
<reference evidence="1 2" key="1">
    <citation type="journal article" date="2017" name="Curr. Biol.">
        <title>The Evolution of Venom by Co-option of Single-Copy Genes.</title>
        <authorList>
            <person name="Martinson E.O."/>
            <person name="Mrinalini"/>
            <person name="Kelkar Y.D."/>
            <person name="Chang C.H."/>
            <person name="Werren J.H."/>
        </authorList>
    </citation>
    <scope>NUCLEOTIDE SEQUENCE [LARGE SCALE GENOMIC DNA]</scope>
    <source>
        <strain evidence="1 2">Alberta</strain>
        <tissue evidence="1">Whole body</tissue>
    </source>
</reference>
<comment type="caution">
    <text evidence="1">The sequence shown here is derived from an EMBL/GenBank/DDBJ whole genome shotgun (WGS) entry which is preliminary data.</text>
</comment>
<dbReference type="OrthoDB" id="5979489at2759"/>
<proteinExistence type="predicted"/>
<organism evidence="1 2">
    <name type="scientific">Trichomalopsis sarcophagae</name>
    <dbReference type="NCBI Taxonomy" id="543379"/>
    <lineage>
        <taxon>Eukaryota</taxon>
        <taxon>Metazoa</taxon>
        <taxon>Ecdysozoa</taxon>
        <taxon>Arthropoda</taxon>
        <taxon>Hexapoda</taxon>
        <taxon>Insecta</taxon>
        <taxon>Pterygota</taxon>
        <taxon>Neoptera</taxon>
        <taxon>Endopterygota</taxon>
        <taxon>Hymenoptera</taxon>
        <taxon>Apocrita</taxon>
        <taxon>Proctotrupomorpha</taxon>
        <taxon>Chalcidoidea</taxon>
        <taxon>Pteromalidae</taxon>
        <taxon>Pteromalinae</taxon>
        <taxon>Trichomalopsis</taxon>
    </lineage>
</organism>
<keyword evidence="2" id="KW-1185">Reference proteome</keyword>
<sequence>MSDYSICLAHQIGCGDCGRDNYVTIGHRSYIETLLSYGPAAKNSLLSSVLWYDDTAGKMDNTDADPDSAYAVYITKAKLFVILGQLPKRIKIGFIENKAYNIHKKPNPFNLKNLKIKIPSKPLQPDFKRGSVRIDVRFDDALDTVVNCIINAAYDNLLSLFEKPNKTIYQYKLCASRYASLELCRQTENLI</sequence>
<dbReference type="AlphaFoldDB" id="A0A232FKE6"/>
<protein>
    <submittedName>
        <fullName evidence="1">Uncharacterized protein</fullName>
    </submittedName>
</protein>
<accession>A0A232FKE6</accession>